<accession>A0A0F7ZRK7</accession>
<organism evidence="3 4">
    <name type="scientific">Hirsutella minnesotensis 3608</name>
    <dbReference type="NCBI Taxonomy" id="1043627"/>
    <lineage>
        <taxon>Eukaryota</taxon>
        <taxon>Fungi</taxon>
        <taxon>Dikarya</taxon>
        <taxon>Ascomycota</taxon>
        <taxon>Pezizomycotina</taxon>
        <taxon>Sordariomycetes</taxon>
        <taxon>Hypocreomycetidae</taxon>
        <taxon>Hypocreales</taxon>
        <taxon>Ophiocordycipitaceae</taxon>
        <taxon>Hirsutella</taxon>
    </lineage>
</organism>
<dbReference type="EMBL" id="KQ030679">
    <property type="protein sequence ID" value="KJZ69783.1"/>
    <property type="molecule type" value="Genomic_DNA"/>
</dbReference>
<reference evidence="3 4" key="1">
    <citation type="journal article" date="2014" name="Genome Biol. Evol.">
        <title>Comparative genomics and transcriptomics analyses reveal divergent lifestyle features of nematode endoparasitic fungus Hirsutella minnesotensis.</title>
        <authorList>
            <person name="Lai Y."/>
            <person name="Liu K."/>
            <person name="Zhang X."/>
            <person name="Zhang X."/>
            <person name="Li K."/>
            <person name="Wang N."/>
            <person name="Shu C."/>
            <person name="Wu Y."/>
            <person name="Wang C."/>
            <person name="Bushley K.E."/>
            <person name="Xiang M."/>
            <person name="Liu X."/>
        </authorList>
    </citation>
    <scope>NUCLEOTIDE SEQUENCE [LARGE SCALE GENOMIC DNA]</scope>
    <source>
        <strain evidence="3 4">3608</strain>
    </source>
</reference>
<proteinExistence type="predicted"/>
<keyword evidence="4" id="KW-1185">Reference proteome</keyword>
<feature type="compositionally biased region" description="Polar residues" evidence="2">
    <location>
        <begin position="1"/>
        <end position="14"/>
    </location>
</feature>
<sequence length="158" mass="17631">MANSTKTADVTRTSARGRPLKPAQQCDPETRHHENSVAMRAEATSAVSVANENSLAQIETLLKRVEERAEKADERVESRRCSLETSSSHESLGFEEALQMLEGDSQRWIRKGGHVEASGNMWDVASTYEFLMDRLEWKAMAEVSGVHTNKQRVKNGGQ</sequence>
<gene>
    <name evidence="3" type="ORF">HIM_10822</name>
</gene>
<evidence type="ECO:0000313" key="3">
    <source>
        <dbReference type="EMBL" id="KJZ69783.1"/>
    </source>
</evidence>
<feature type="region of interest" description="Disordered" evidence="2">
    <location>
        <begin position="1"/>
        <end position="38"/>
    </location>
</feature>
<dbReference type="OrthoDB" id="3597955at2759"/>
<protein>
    <submittedName>
        <fullName evidence="3">Uncharacterized protein</fullName>
    </submittedName>
</protein>
<evidence type="ECO:0000313" key="4">
    <source>
        <dbReference type="Proteomes" id="UP000054481"/>
    </source>
</evidence>
<dbReference type="Proteomes" id="UP000054481">
    <property type="component" value="Unassembled WGS sequence"/>
</dbReference>
<evidence type="ECO:0000256" key="2">
    <source>
        <dbReference type="SAM" id="MobiDB-lite"/>
    </source>
</evidence>
<evidence type="ECO:0000256" key="1">
    <source>
        <dbReference type="SAM" id="Coils"/>
    </source>
</evidence>
<dbReference type="AlphaFoldDB" id="A0A0F7ZRK7"/>
<name>A0A0F7ZRK7_9HYPO</name>
<feature type="coiled-coil region" evidence="1">
    <location>
        <begin position="55"/>
        <end position="82"/>
    </location>
</feature>
<keyword evidence="1" id="KW-0175">Coiled coil</keyword>